<feature type="active site" description="Charge relay system" evidence="2">
    <location>
        <position position="274"/>
    </location>
</feature>
<evidence type="ECO:0000313" key="4">
    <source>
        <dbReference type="EMBL" id="TXK60757.1"/>
    </source>
</evidence>
<comment type="caution">
    <text evidence="4">The sequence shown here is derived from an EMBL/GenBank/DDBJ whole genome shotgun (WGS) entry which is preliminary data.</text>
</comment>
<protein>
    <submittedName>
        <fullName evidence="4">Alpha/beta fold hydrolase</fullName>
    </submittedName>
</protein>
<reference evidence="4 5" key="1">
    <citation type="submission" date="2019-08" db="EMBL/GenBank/DDBJ databases">
        <authorList>
            <person name="Karlyshev A.V."/>
        </authorList>
    </citation>
    <scope>NUCLEOTIDE SEQUENCE [LARGE SCALE GENOMIC DNA]</scope>
    <source>
        <strain evidence="4 5">Alg18-2.2</strain>
    </source>
</reference>
<name>A0A5C8KJH3_9GAMM</name>
<evidence type="ECO:0000313" key="5">
    <source>
        <dbReference type="Proteomes" id="UP000321248"/>
    </source>
</evidence>
<dbReference type="InterPro" id="IPR029058">
    <property type="entry name" value="AB_hydrolase_fold"/>
</dbReference>
<dbReference type="InterPro" id="IPR050960">
    <property type="entry name" value="AB_hydrolase_4_sf"/>
</dbReference>
<dbReference type="PIRSF" id="PIRSF005211">
    <property type="entry name" value="Ab_hydro_YheT"/>
    <property type="match status" value="1"/>
</dbReference>
<proteinExistence type="inferred from homology"/>
<dbReference type="RefSeq" id="WP_147892216.1">
    <property type="nucleotide sequence ID" value="NZ_VRTS01000008.1"/>
</dbReference>
<comment type="similarity">
    <text evidence="1">Belongs to the AB hydrolase superfamily. AB hydrolase 4 family.</text>
</comment>
<dbReference type="Gene3D" id="3.40.50.1820">
    <property type="entry name" value="alpha/beta hydrolase"/>
    <property type="match status" value="1"/>
</dbReference>
<dbReference type="Pfam" id="PF12697">
    <property type="entry name" value="Abhydrolase_6"/>
    <property type="match status" value="1"/>
</dbReference>
<feature type="active site" description="Charge relay system" evidence="2">
    <location>
        <position position="301"/>
    </location>
</feature>
<dbReference type="Proteomes" id="UP000321248">
    <property type="component" value="Unassembled WGS sequence"/>
</dbReference>
<evidence type="ECO:0000256" key="2">
    <source>
        <dbReference type="PIRSR" id="PIRSR005211-1"/>
    </source>
</evidence>
<keyword evidence="5" id="KW-1185">Reference proteome</keyword>
<dbReference type="PANTHER" id="PTHR10794:SF63">
    <property type="entry name" value="ALPHA_BETA HYDROLASE 1, ISOFORM A"/>
    <property type="match status" value="1"/>
</dbReference>
<dbReference type="GO" id="GO:0047372">
    <property type="term" value="F:monoacylglycerol lipase activity"/>
    <property type="evidence" value="ECO:0007669"/>
    <property type="project" value="TreeGrafter"/>
</dbReference>
<dbReference type="SUPFAM" id="SSF53474">
    <property type="entry name" value="alpha/beta-Hydrolases"/>
    <property type="match status" value="1"/>
</dbReference>
<dbReference type="PANTHER" id="PTHR10794">
    <property type="entry name" value="ABHYDROLASE DOMAIN-CONTAINING PROTEIN"/>
    <property type="match status" value="1"/>
</dbReference>
<dbReference type="InterPro" id="IPR012020">
    <property type="entry name" value="ABHD4"/>
</dbReference>
<dbReference type="AlphaFoldDB" id="A0A5C8KJH3"/>
<sequence>MRGEEFLPPRWLRDPHLQSVLSSSSLRRRRGRARLAATGAVTREHVIDVDGARLQGFHSHVPGHQAQGLAVLLHGWEGSSESGYMLHTAARLLESGVEVFRLNFRDHGQTHHLNPEIFHSCRLDEVIEAVGEVSESIARAPVMLAGHSLGGNFALRVGLRGPGMGVRVARVAAVCPVIDPAVGLDALEKSLWIYQAYFLRKWRGSLRRKRELFPDMHAFDDTVLRQDMRGLTGWLVQRYTDFGSLENYLDGYCIAGDRLSGLAVPADILTSRDDPVIPVASFGELVLPACARIQIAPHGGHCGFIEGPRLGGFAERWVAHHLSRGQA</sequence>
<evidence type="ECO:0000259" key="3">
    <source>
        <dbReference type="Pfam" id="PF12697"/>
    </source>
</evidence>
<dbReference type="OrthoDB" id="332676at2"/>
<organism evidence="4 5">
    <name type="scientific">Alkalisalibacterium limincola</name>
    <dbReference type="NCBI Taxonomy" id="2699169"/>
    <lineage>
        <taxon>Bacteria</taxon>
        <taxon>Pseudomonadati</taxon>
        <taxon>Pseudomonadota</taxon>
        <taxon>Gammaproteobacteria</taxon>
        <taxon>Lysobacterales</taxon>
        <taxon>Lysobacteraceae</taxon>
        <taxon>Alkalisalibacterium</taxon>
    </lineage>
</organism>
<keyword evidence="4" id="KW-0378">Hydrolase</keyword>
<evidence type="ECO:0000256" key="1">
    <source>
        <dbReference type="ARBA" id="ARBA00010884"/>
    </source>
</evidence>
<dbReference type="GO" id="GO:0034338">
    <property type="term" value="F:short-chain carboxylesterase activity"/>
    <property type="evidence" value="ECO:0007669"/>
    <property type="project" value="TreeGrafter"/>
</dbReference>
<gene>
    <name evidence="4" type="ORF">FU658_11495</name>
</gene>
<dbReference type="InterPro" id="IPR000073">
    <property type="entry name" value="AB_hydrolase_1"/>
</dbReference>
<feature type="active site" description="Charge relay system" evidence="2">
    <location>
        <position position="148"/>
    </location>
</feature>
<feature type="domain" description="AB hydrolase-1" evidence="3">
    <location>
        <begin position="71"/>
        <end position="307"/>
    </location>
</feature>
<dbReference type="EMBL" id="VRTS01000008">
    <property type="protein sequence ID" value="TXK60757.1"/>
    <property type="molecule type" value="Genomic_DNA"/>
</dbReference>
<accession>A0A5C8KJH3</accession>